<dbReference type="EMBL" id="BK015985">
    <property type="protein sequence ID" value="DAF88401.1"/>
    <property type="molecule type" value="Genomic_DNA"/>
</dbReference>
<reference evidence="4" key="1">
    <citation type="journal article" date="2021" name="Proc. Natl. Acad. Sci. U.S.A.">
        <title>A Catalog of Tens of Thousands of Viruses from Human Metagenomes Reveals Hidden Associations with Chronic Diseases.</title>
        <authorList>
            <person name="Tisza M.J."/>
            <person name="Buck C.B."/>
        </authorList>
    </citation>
    <scope>NUCLEOTIDE SEQUENCE</scope>
    <source>
        <strain evidence="4">CtdHi7</strain>
    </source>
</reference>
<feature type="coiled-coil region" evidence="1">
    <location>
        <begin position="96"/>
        <end position="126"/>
    </location>
</feature>
<keyword evidence="4" id="KW-0067">ATP-binding</keyword>
<dbReference type="InterPro" id="IPR027417">
    <property type="entry name" value="P-loop_NTPase"/>
</dbReference>
<dbReference type="Pfam" id="PF01695">
    <property type="entry name" value="IstB_IS21"/>
    <property type="match status" value="1"/>
</dbReference>
<keyword evidence="4" id="KW-0547">Nucleotide-binding</keyword>
<organism evidence="4">
    <name type="scientific">Siphoviridae sp. ctdHi7</name>
    <dbReference type="NCBI Taxonomy" id="2825577"/>
    <lineage>
        <taxon>Viruses</taxon>
        <taxon>Duplodnaviria</taxon>
        <taxon>Heunggongvirae</taxon>
        <taxon>Uroviricota</taxon>
        <taxon>Caudoviricetes</taxon>
    </lineage>
</organism>
<keyword evidence="4" id="KW-0378">Hydrolase</keyword>
<proteinExistence type="predicted"/>
<dbReference type="PANTHER" id="PTHR30050">
    <property type="entry name" value="CHROMOSOMAL REPLICATION INITIATOR PROTEIN DNAA"/>
    <property type="match status" value="1"/>
</dbReference>
<sequence>MAEMKSLRDIMGQTPEASSRREASKSEKNEPLYLTPEEAKAKGYRFKSPPPPPDKCQFCGKENPRSGIPFGGEILFWQPFPSRCDCPEAVEYWKKYDAEQAAKKEAERIAEEQKRKRERIERLLGKSGIKKRFQRRTFDNFKADTPERQKCYKIAKRYADTFKQRYENGDGLYIEGTNGTGKTHLAAAIALQLINEGVPVICKTSTDMLLDIKKTFERGDISESAVLGIYKSADLLIIDDLGKEQCSDWSMSILYSILNDRYEDMKPTIITTNYSAEDLIRALTPKGYDDTKIVAIISRLRETSTVITMAWEDYRTAQE</sequence>
<name>A0A8S5U1R8_9CAUD</name>
<dbReference type="InterPro" id="IPR003593">
    <property type="entry name" value="AAA+_ATPase"/>
</dbReference>
<feature type="region of interest" description="Disordered" evidence="2">
    <location>
        <begin position="1"/>
        <end position="55"/>
    </location>
</feature>
<evidence type="ECO:0000313" key="4">
    <source>
        <dbReference type="EMBL" id="DAF88401.1"/>
    </source>
</evidence>
<keyword evidence="4" id="KW-0347">Helicase</keyword>
<keyword evidence="1" id="KW-0175">Coiled coil</keyword>
<protein>
    <submittedName>
        <fullName evidence="4">Replicative helicase</fullName>
    </submittedName>
</protein>
<dbReference type="SUPFAM" id="SSF52540">
    <property type="entry name" value="P-loop containing nucleoside triphosphate hydrolases"/>
    <property type="match status" value="1"/>
</dbReference>
<dbReference type="GO" id="GO:0004386">
    <property type="term" value="F:helicase activity"/>
    <property type="evidence" value="ECO:0007669"/>
    <property type="project" value="UniProtKB-KW"/>
</dbReference>
<dbReference type="GO" id="GO:0006260">
    <property type="term" value="P:DNA replication"/>
    <property type="evidence" value="ECO:0007669"/>
    <property type="project" value="TreeGrafter"/>
</dbReference>
<dbReference type="CDD" id="cd00009">
    <property type="entry name" value="AAA"/>
    <property type="match status" value="1"/>
</dbReference>
<dbReference type="GO" id="GO:0005524">
    <property type="term" value="F:ATP binding"/>
    <property type="evidence" value="ECO:0007669"/>
    <property type="project" value="InterPro"/>
</dbReference>
<feature type="domain" description="AAA+ ATPase" evidence="3">
    <location>
        <begin position="168"/>
        <end position="299"/>
    </location>
</feature>
<feature type="compositionally biased region" description="Basic and acidic residues" evidence="2">
    <location>
        <begin position="18"/>
        <end position="30"/>
    </location>
</feature>
<evidence type="ECO:0000256" key="1">
    <source>
        <dbReference type="SAM" id="Coils"/>
    </source>
</evidence>
<dbReference type="PANTHER" id="PTHR30050:SF4">
    <property type="entry name" value="ATP-BINDING PROTEIN RV3427C IN INSERTION SEQUENCE-RELATED"/>
    <property type="match status" value="1"/>
</dbReference>
<accession>A0A8S5U1R8</accession>
<dbReference type="InterPro" id="IPR002611">
    <property type="entry name" value="IstB_ATP-bd"/>
</dbReference>
<evidence type="ECO:0000256" key="2">
    <source>
        <dbReference type="SAM" id="MobiDB-lite"/>
    </source>
</evidence>
<evidence type="ECO:0000259" key="3">
    <source>
        <dbReference type="SMART" id="SM00382"/>
    </source>
</evidence>
<dbReference type="SMART" id="SM00382">
    <property type="entry name" value="AAA"/>
    <property type="match status" value="1"/>
</dbReference>
<dbReference type="Gene3D" id="3.40.50.300">
    <property type="entry name" value="P-loop containing nucleotide triphosphate hydrolases"/>
    <property type="match status" value="1"/>
</dbReference>